<keyword evidence="2" id="KW-1133">Transmembrane helix</keyword>
<feature type="transmembrane region" description="Helical" evidence="2">
    <location>
        <begin position="472"/>
        <end position="490"/>
    </location>
</feature>
<keyword evidence="2" id="KW-0472">Membrane</keyword>
<evidence type="ECO:0008006" key="5">
    <source>
        <dbReference type="Google" id="ProtNLM"/>
    </source>
</evidence>
<keyword evidence="2" id="KW-0812">Transmembrane</keyword>
<evidence type="ECO:0000313" key="3">
    <source>
        <dbReference type="EMBL" id="GGP23733.1"/>
    </source>
</evidence>
<comment type="caution">
    <text evidence="3">The sequence shown here is derived from an EMBL/GenBank/DDBJ whole genome shotgun (WGS) entry which is preliminary data.</text>
</comment>
<feature type="transmembrane region" description="Helical" evidence="2">
    <location>
        <begin position="193"/>
        <end position="220"/>
    </location>
</feature>
<reference evidence="4" key="1">
    <citation type="journal article" date="2019" name="Int. J. Syst. Evol. Microbiol.">
        <title>The Global Catalogue of Microorganisms (GCM) 10K type strain sequencing project: providing services to taxonomists for standard genome sequencing and annotation.</title>
        <authorList>
            <consortium name="The Broad Institute Genomics Platform"/>
            <consortium name="The Broad Institute Genome Sequencing Center for Infectious Disease"/>
            <person name="Wu L."/>
            <person name="Ma J."/>
        </authorList>
    </citation>
    <scope>NUCLEOTIDE SEQUENCE [LARGE SCALE GENOMIC DNA]</scope>
    <source>
        <strain evidence="4">CGMCC 1.8859</strain>
    </source>
</reference>
<name>A0ABQ2PEJ2_9NEIS</name>
<feature type="region of interest" description="Disordered" evidence="1">
    <location>
        <begin position="1"/>
        <end position="20"/>
    </location>
</feature>
<sequence>MDQAEVASPAASQGPSPDAARQPGFAYAKSGRLFCVVTLLLTLLAITCTHALALRQAVNPFVWPIFARLLFVEDAFTLQAMLVVIVLGFIGLKRDASVWLDRSADWIGEHPGSFALGVSLVTAAVGRAVYMNHPFAMDEFTVLYQSQLFAHGQLAAKYPPGLLNWVIPYEFQNYFLLVNSSTGTVASAYWPGFALLLTPFALLDLGWLANPVIAGLISWVTVRFGTEIFKSARAAGLTALFLLLTPVFWADSISFYSMNAILLFNLLFAWGVWRGTTGSIFAAGMAGGLAICMHNPVPHILFALPWWVWLLRDRAWRKLLILGAGYLPLGLLLGLGWVLFRVGHFPAANGPATAQQHGSALATYLDSLSGVVHLPSITVLLARLGSTIKLWAWAWPGLIVLAIAGLRHMNQPVRLMAWSFGVTFAGFFLVPFDQGHGWGYRYVQYAFLALPLLAVAYVEARPVVEQTRLKSVVAVLLLGSLFIQLPLQMWQINRIISLDLAQLPTVAPDSKTVMFIRDNAGFYTQDLVQNDPFLRSNHVRLISHGDEADARFVTSLFPGSTLQQRNQVASLWIVPSKPQRSQP</sequence>
<dbReference type="RefSeq" id="WP_188706453.1">
    <property type="nucleotide sequence ID" value="NZ_BMLX01000007.1"/>
</dbReference>
<accession>A0ABQ2PEJ2</accession>
<feature type="transmembrane region" description="Helical" evidence="2">
    <location>
        <begin position="232"/>
        <end position="249"/>
    </location>
</feature>
<evidence type="ECO:0000256" key="1">
    <source>
        <dbReference type="SAM" id="MobiDB-lite"/>
    </source>
</evidence>
<gene>
    <name evidence="3" type="ORF">GCM10010970_37330</name>
</gene>
<feature type="transmembrane region" description="Helical" evidence="2">
    <location>
        <begin position="65"/>
        <end position="92"/>
    </location>
</feature>
<feature type="transmembrane region" description="Helical" evidence="2">
    <location>
        <begin position="319"/>
        <end position="340"/>
    </location>
</feature>
<feature type="transmembrane region" description="Helical" evidence="2">
    <location>
        <begin position="113"/>
        <end position="130"/>
    </location>
</feature>
<proteinExistence type="predicted"/>
<organism evidence="3 4">
    <name type="scientific">Silvimonas iriomotensis</name>
    <dbReference type="NCBI Taxonomy" id="449662"/>
    <lineage>
        <taxon>Bacteria</taxon>
        <taxon>Pseudomonadati</taxon>
        <taxon>Pseudomonadota</taxon>
        <taxon>Betaproteobacteria</taxon>
        <taxon>Neisseriales</taxon>
        <taxon>Chitinibacteraceae</taxon>
        <taxon>Silvimonas</taxon>
    </lineage>
</organism>
<feature type="transmembrane region" description="Helical" evidence="2">
    <location>
        <begin position="442"/>
        <end position="460"/>
    </location>
</feature>
<dbReference type="EMBL" id="BMLX01000007">
    <property type="protein sequence ID" value="GGP23733.1"/>
    <property type="molecule type" value="Genomic_DNA"/>
</dbReference>
<feature type="transmembrane region" description="Helical" evidence="2">
    <location>
        <begin position="280"/>
        <end position="307"/>
    </location>
</feature>
<evidence type="ECO:0000256" key="2">
    <source>
        <dbReference type="SAM" id="Phobius"/>
    </source>
</evidence>
<keyword evidence="4" id="KW-1185">Reference proteome</keyword>
<protein>
    <recommendedName>
        <fullName evidence="5">Dolichyl-phosphate-mannose-protein mannosyltransferase</fullName>
    </recommendedName>
</protein>
<dbReference type="Proteomes" id="UP000637267">
    <property type="component" value="Unassembled WGS sequence"/>
</dbReference>
<feature type="transmembrane region" description="Helical" evidence="2">
    <location>
        <begin position="413"/>
        <end position="430"/>
    </location>
</feature>
<evidence type="ECO:0000313" key="4">
    <source>
        <dbReference type="Proteomes" id="UP000637267"/>
    </source>
</evidence>
<feature type="transmembrane region" description="Helical" evidence="2">
    <location>
        <begin position="33"/>
        <end position="53"/>
    </location>
</feature>
<feature type="transmembrane region" description="Helical" evidence="2">
    <location>
        <begin position="388"/>
        <end position="406"/>
    </location>
</feature>